<dbReference type="EMBL" id="QCZG01000010">
    <property type="protein sequence ID" value="PWA12272.1"/>
    <property type="molecule type" value="Genomic_DNA"/>
</dbReference>
<dbReference type="CDD" id="cd06261">
    <property type="entry name" value="TM_PBP2"/>
    <property type="match status" value="1"/>
</dbReference>
<dbReference type="PROSITE" id="PS50928">
    <property type="entry name" value="ABC_TM1"/>
    <property type="match status" value="1"/>
</dbReference>
<dbReference type="SUPFAM" id="SSF161098">
    <property type="entry name" value="MetI-like"/>
    <property type="match status" value="1"/>
</dbReference>
<dbReference type="Gene3D" id="1.10.3720.10">
    <property type="entry name" value="MetI-like"/>
    <property type="match status" value="1"/>
</dbReference>
<evidence type="ECO:0000256" key="13">
    <source>
        <dbReference type="RuleBase" id="RU363032"/>
    </source>
</evidence>
<keyword evidence="6 13" id="KW-1133">Transmembrane helix</keyword>
<protein>
    <recommendedName>
        <fullName evidence="12">Nickel import system permease protein NikB</fullName>
    </recommendedName>
</protein>
<feature type="transmembrane region" description="Helical" evidence="13">
    <location>
        <begin position="9"/>
        <end position="30"/>
    </location>
</feature>
<evidence type="ECO:0000256" key="8">
    <source>
        <dbReference type="ARBA" id="ARBA00023112"/>
    </source>
</evidence>
<dbReference type="Pfam" id="PF00528">
    <property type="entry name" value="BPD_transp_1"/>
    <property type="match status" value="1"/>
</dbReference>
<evidence type="ECO:0000256" key="3">
    <source>
        <dbReference type="ARBA" id="ARBA00022475"/>
    </source>
</evidence>
<dbReference type="InterPro" id="IPR050045">
    <property type="entry name" value="Opp2B"/>
</dbReference>
<keyword evidence="5 13" id="KW-0812">Transmembrane</keyword>
<feature type="transmembrane region" description="Helical" evidence="13">
    <location>
        <begin position="238"/>
        <end position="263"/>
    </location>
</feature>
<dbReference type="RefSeq" id="WP_116554095.1">
    <property type="nucleotide sequence ID" value="NZ_QCZG01000010.1"/>
</dbReference>
<dbReference type="Proteomes" id="UP000245998">
    <property type="component" value="Unassembled WGS sequence"/>
</dbReference>
<name>A0A2U1K4E8_9BACI</name>
<dbReference type="NCBIfam" id="NF045470">
    <property type="entry name" value="Opp2B"/>
    <property type="match status" value="1"/>
</dbReference>
<proteinExistence type="inferred from homology"/>
<gene>
    <name evidence="15" type="ORF">DCC39_06545</name>
</gene>
<feature type="domain" description="ABC transmembrane type-1" evidence="14">
    <location>
        <begin position="97"/>
        <end position="302"/>
    </location>
</feature>
<keyword evidence="9 13" id="KW-0472">Membrane</keyword>
<comment type="caution">
    <text evidence="15">The sequence shown here is derived from an EMBL/GenBank/DDBJ whole genome shotgun (WGS) entry which is preliminary data.</text>
</comment>
<dbReference type="InterPro" id="IPR035906">
    <property type="entry name" value="MetI-like_sf"/>
</dbReference>
<dbReference type="InterPro" id="IPR000515">
    <property type="entry name" value="MetI-like"/>
</dbReference>
<organism evidence="15 16">
    <name type="scientific">Pueribacillus theae</name>
    <dbReference type="NCBI Taxonomy" id="2171751"/>
    <lineage>
        <taxon>Bacteria</taxon>
        <taxon>Bacillati</taxon>
        <taxon>Bacillota</taxon>
        <taxon>Bacilli</taxon>
        <taxon>Bacillales</taxon>
        <taxon>Bacillaceae</taxon>
        <taxon>Pueribacillus</taxon>
    </lineage>
</organism>
<evidence type="ECO:0000256" key="7">
    <source>
        <dbReference type="ARBA" id="ARBA00023065"/>
    </source>
</evidence>
<evidence type="ECO:0000256" key="6">
    <source>
        <dbReference type="ARBA" id="ARBA00022989"/>
    </source>
</evidence>
<evidence type="ECO:0000313" key="15">
    <source>
        <dbReference type="EMBL" id="PWA12272.1"/>
    </source>
</evidence>
<comment type="subunit">
    <text evidence="11">The complex is composed of two ATP-binding proteins (NikD and NikE), two transmembrane proteins (NikB and NikC) and a solute-binding protein (NikA).</text>
</comment>
<comment type="subcellular location">
    <subcellularLocation>
        <location evidence="1 13">Cell membrane</location>
        <topology evidence="1 13">Multi-pass membrane protein</topology>
    </subcellularLocation>
</comment>
<dbReference type="GO" id="GO:0005886">
    <property type="term" value="C:plasma membrane"/>
    <property type="evidence" value="ECO:0007669"/>
    <property type="project" value="UniProtKB-SubCell"/>
</dbReference>
<sequence length="316" mass="34474">MAEYIIRRLLYGILVLFIMVTFVFVVMRAVPGDVVMLQLADAGSVTDEQVAAIKEELGLDKSIGAQLSDWIAGAVRGDLGTSLWSKQPVTQMIADRLPVTLQLTFMSVVMAILIGIPIGVISAVKHNTFIDNLLRVTAVGGLSIPNFWLGLILLTFLSLVFNWIPPLGFQTFAEDPVVNIQQMILPSLVLAVALSASIIRMTRSALLEILHSDFIRTVRSKGAKERVVIYKHALRNSLVSVITLIGLQVGTLLGGTVVLESIFSLPGLGSLIFETVNSRDYPVVQSAVLVFGAMFLLVNLVVDVMYGWVDPRIRNS</sequence>
<evidence type="ECO:0000313" key="16">
    <source>
        <dbReference type="Proteomes" id="UP000245998"/>
    </source>
</evidence>
<feature type="transmembrane region" description="Helical" evidence="13">
    <location>
        <begin position="184"/>
        <end position="202"/>
    </location>
</feature>
<evidence type="ECO:0000256" key="12">
    <source>
        <dbReference type="ARBA" id="ARBA00044774"/>
    </source>
</evidence>
<keyword evidence="4" id="KW-0533">Nickel</keyword>
<feature type="transmembrane region" description="Helical" evidence="13">
    <location>
        <begin position="103"/>
        <end position="124"/>
    </location>
</feature>
<evidence type="ECO:0000256" key="10">
    <source>
        <dbReference type="ARBA" id="ARBA00024202"/>
    </source>
</evidence>
<dbReference type="AlphaFoldDB" id="A0A2U1K4E8"/>
<evidence type="ECO:0000256" key="2">
    <source>
        <dbReference type="ARBA" id="ARBA00022448"/>
    </source>
</evidence>
<dbReference type="PANTHER" id="PTHR43163:SF6">
    <property type="entry name" value="DIPEPTIDE TRANSPORT SYSTEM PERMEASE PROTEIN DPPB-RELATED"/>
    <property type="match status" value="1"/>
</dbReference>
<evidence type="ECO:0000259" key="14">
    <source>
        <dbReference type="PROSITE" id="PS50928"/>
    </source>
</evidence>
<keyword evidence="7" id="KW-0406">Ion transport</keyword>
<keyword evidence="8" id="KW-0921">Nickel transport</keyword>
<accession>A0A2U1K4E8</accession>
<feature type="transmembrane region" description="Helical" evidence="13">
    <location>
        <begin position="136"/>
        <end position="164"/>
    </location>
</feature>
<feature type="transmembrane region" description="Helical" evidence="13">
    <location>
        <begin position="283"/>
        <end position="309"/>
    </location>
</feature>
<evidence type="ECO:0000256" key="11">
    <source>
        <dbReference type="ARBA" id="ARBA00038669"/>
    </source>
</evidence>
<dbReference type="InterPro" id="IPR045621">
    <property type="entry name" value="BPD_transp_1_N"/>
</dbReference>
<evidence type="ECO:0000256" key="5">
    <source>
        <dbReference type="ARBA" id="ARBA00022692"/>
    </source>
</evidence>
<reference evidence="15 16" key="1">
    <citation type="submission" date="2018-04" db="EMBL/GenBank/DDBJ databases">
        <title>Camelliibacillus theae gen. nov., sp. nov., isolated from Pu'er tea.</title>
        <authorList>
            <person name="Niu L."/>
        </authorList>
    </citation>
    <scope>NUCLEOTIDE SEQUENCE [LARGE SCALE GENOMIC DNA]</scope>
    <source>
        <strain evidence="15 16">T8</strain>
    </source>
</reference>
<dbReference type="Pfam" id="PF19300">
    <property type="entry name" value="BPD_transp_1_N"/>
    <property type="match status" value="1"/>
</dbReference>
<dbReference type="PANTHER" id="PTHR43163">
    <property type="entry name" value="DIPEPTIDE TRANSPORT SYSTEM PERMEASE PROTEIN DPPB-RELATED"/>
    <property type="match status" value="1"/>
</dbReference>
<dbReference type="GO" id="GO:0015099">
    <property type="term" value="F:nickel cation transmembrane transporter activity"/>
    <property type="evidence" value="ECO:0007669"/>
    <property type="project" value="InterPro"/>
</dbReference>
<comment type="similarity">
    <text evidence="10">Belongs to the binding-protein-dependent transport system permease family. OppBC subfamily.</text>
</comment>
<evidence type="ECO:0000256" key="4">
    <source>
        <dbReference type="ARBA" id="ARBA00022596"/>
    </source>
</evidence>
<evidence type="ECO:0000256" key="9">
    <source>
        <dbReference type="ARBA" id="ARBA00023136"/>
    </source>
</evidence>
<dbReference type="OrthoDB" id="9773683at2"/>
<keyword evidence="16" id="KW-1185">Reference proteome</keyword>
<keyword evidence="2 13" id="KW-0813">Transport</keyword>
<evidence type="ECO:0000256" key="1">
    <source>
        <dbReference type="ARBA" id="ARBA00004651"/>
    </source>
</evidence>
<keyword evidence="3" id="KW-1003">Cell membrane</keyword>